<name>X0XW91_9ZZZZ</name>
<keyword evidence="1" id="KW-0472">Membrane</keyword>
<dbReference type="AlphaFoldDB" id="X0XW91"/>
<accession>X0XW91</accession>
<organism evidence="2">
    <name type="scientific">marine sediment metagenome</name>
    <dbReference type="NCBI Taxonomy" id="412755"/>
    <lineage>
        <taxon>unclassified sequences</taxon>
        <taxon>metagenomes</taxon>
        <taxon>ecological metagenomes</taxon>
    </lineage>
</organism>
<reference evidence="2" key="1">
    <citation type="journal article" date="2014" name="Front. Microbiol.">
        <title>High frequency of phylogenetically diverse reductive dehalogenase-homologous genes in deep subseafloor sedimentary metagenomes.</title>
        <authorList>
            <person name="Kawai M."/>
            <person name="Futagami T."/>
            <person name="Toyoda A."/>
            <person name="Takaki Y."/>
            <person name="Nishi S."/>
            <person name="Hori S."/>
            <person name="Arai W."/>
            <person name="Tsubouchi T."/>
            <person name="Morono Y."/>
            <person name="Uchiyama I."/>
            <person name="Ito T."/>
            <person name="Fujiyama A."/>
            <person name="Inagaki F."/>
            <person name="Takami H."/>
        </authorList>
    </citation>
    <scope>NUCLEOTIDE SEQUENCE</scope>
    <source>
        <strain evidence="2">Expedition CK06-06</strain>
    </source>
</reference>
<proteinExistence type="predicted"/>
<comment type="caution">
    <text evidence="2">The sequence shown here is derived from an EMBL/GenBank/DDBJ whole genome shotgun (WGS) entry which is preliminary data.</text>
</comment>
<sequence length="153" mass="16598">LTSMLALLNFATLMVCVAVDSMVYLAACRAPNNGLWAVAALAAGLLIAAVSYQGAVAQARSHGQQIRAAVDLHRFELLETMRHALPKTPQKERALWAQLSQWLYNQDRGAAQTLVYAHGSEEQSEGQAKNGAGASRTRSGGFWAFLKRLLCNK</sequence>
<feature type="transmembrane region" description="Helical" evidence="1">
    <location>
        <begin position="6"/>
        <end position="27"/>
    </location>
</feature>
<feature type="non-terminal residue" evidence="2">
    <location>
        <position position="1"/>
    </location>
</feature>
<keyword evidence="1" id="KW-0812">Transmembrane</keyword>
<evidence type="ECO:0000313" key="2">
    <source>
        <dbReference type="EMBL" id="GAG39467.1"/>
    </source>
</evidence>
<gene>
    <name evidence="2" type="ORF">S01H1_69375</name>
</gene>
<keyword evidence="1" id="KW-1133">Transmembrane helix</keyword>
<feature type="transmembrane region" description="Helical" evidence="1">
    <location>
        <begin position="34"/>
        <end position="52"/>
    </location>
</feature>
<evidence type="ECO:0000256" key="1">
    <source>
        <dbReference type="SAM" id="Phobius"/>
    </source>
</evidence>
<protein>
    <submittedName>
        <fullName evidence="2">Uncharacterized protein</fullName>
    </submittedName>
</protein>
<dbReference type="EMBL" id="BARS01046061">
    <property type="protein sequence ID" value="GAG39467.1"/>
    <property type="molecule type" value="Genomic_DNA"/>
</dbReference>